<dbReference type="VEuPathDB" id="FungiDB:C7_01060W_A"/>
<dbReference type="Proteomes" id="UP000000559">
    <property type="component" value="Chromosome 7"/>
</dbReference>
<gene>
    <name evidence="2" type="ordered locus">CAALFM_C701060WA</name>
    <name evidence="1" type="ordered locus">orf19.7007</name>
</gene>
<protein>
    <submittedName>
        <fullName evidence="2">Uncharacterized protein</fullName>
    </submittedName>
</protein>
<dbReference type="GeneID" id="3637950"/>
<reference evidence="2 3" key="2">
    <citation type="journal article" date="2007" name="Genome Biol.">
        <title>Assembly of the Candida albicans genome into sixteen supercontigs aligned on the eight chromosomes.</title>
        <authorList>
            <person name="van het Hoog M."/>
            <person name="Rast T.J."/>
            <person name="Martchenko M."/>
            <person name="Grindle S."/>
            <person name="Dignard D."/>
            <person name="Hogues H."/>
            <person name="Cuomo C."/>
            <person name="Berriman M."/>
            <person name="Scherer S."/>
            <person name="Magee B.B."/>
            <person name="Whiteway M."/>
            <person name="Chibana H."/>
            <person name="Nantel A."/>
            <person name="Magee P.T."/>
        </authorList>
    </citation>
    <scope>GENOME REANNOTATION</scope>
    <source>
        <strain evidence="3">SC5314 / ATCC MYA-2876</strain>
    </source>
</reference>
<dbReference type="AlphaFoldDB" id="A0A1D8PQR3"/>
<dbReference type="OMA" id="RCENSIF"/>
<dbReference type="EMBL" id="CP017629">
    <property type="protein sequence ID" value="AOW30481.1"/>
    <property type="molecule type" value="Genomic_DNA"/>
</dbReference>
<dbReference type="CGD" id="CAL0000182784">
    <property type="gene designation" value="orf19.7007"/>
</dbReference>
<proteinExistence type="predicted"/>
<keyword evidence="3" id="KW-1185">Reference proteome</keyword>
<reference evidence="2 3" key="3">
    <citation type="journal article" date="2013" name="Genome Biol.">
        <title>Assembly of a phased diploid Candida albicans genome facilitates allele-specific measurements and provides a simple model for repeat and indel structure.</title>
        <authorList>
            <person name="Muzzey D."/>
            <person name="Schwartz K."/>
            <person name="Weissman J.S."/>
            <person name="Sherlock G."/>
        </authorList>
    </citation>
    <scope>NUCLEOTIDE SEQUENCE [LARGE SCALE GENOMIC DNA]</scope>
    <source>
        <strain evidence="3">SC5314 / ATCC MYA-2876</strain>
    </source>
</reference>
<evidence type="ECO:0000313" key="3">
    <source>
        <dbReference type="Proteomes" id="UP000000559"/>
    </source>
</evidence>
<evidence type="ECO:0000313" key="1">
    <source>
        <dbReference type="CGD" id="CAL0000182784"/>
    </source>
</evidence>
<dbReference type="InParanoid" id="A0A1D8PQR3"/>
<sequence length="142" mass="16325">MTFSTLNGDLNHHTLSTMDTLSKTYPIDSSTSFAKAIFENFKQTFTSTNNSHTTTTKVSMFEPISSFTTVDTTQSTIIPYRCENSIFRKKAKSVDCPSTEELEMSLEIWKIEGNDQYSGEQRRHFKPFKVLFDRIRDKGINK</sequence>
<evidence type="ECO:0000313" key="2">
    <source>
        <dbReference type="EMBL" id="AOW30481.1"/>
    </source>
</evidence>
<dbReference type="RefSeq" id="XP_720301.1">
    <property type="nucleotide sequence ID" value="XM_715208.1"/>
</dbReference>
<name>A0A1D8PQR3_CANAL</name>
<accession>A0A1D8PQR3</accession>
<dbReference type="OrthoDB" id="10413178at2759"/>
<organism evidence="2 3">
    <name type="scientific">Candida albicans (strain SC5314 / ATCC MYA-2876)</name>
    <name type="common">Yeast</name>
    <dbReference type="NCBI Taxonomy" id="237561"/>
    <lineage>
        <taxon>Eukaryota</taxon>
        <taxon>Fungi</taxon>
        <taxon>Dikarya</taxon>
        <taxon>Ascomycota</taxon>
        <taxon>Saccharomycotina</taxon>
        <taxon>Pichiomycetes</taxon>
        <taxon>Debaryomycetaceae</taxon>
        <taxon>Candida/Lodderomyces clade</taxon>
        <taxon>Candida</taxon>
    </lineage>
</organism>
<dbReference type="KEGG" id="cal:CAALFM_C701060WA"/>
<reference evidence="2 3" key="1">
    <citation type="journal article" date="2004" name="Proc. Natl. Acad. Sci. U.S.A.">
        <title>The diploid genome sequence of Candida albicans.</title>
        <authorList>
            <person name="Jones T."/>
            <person name="Federspiel N.A."/>
            <person name="Chibana H."/>
            <person name="Dungan J."/>
            <person name="Kalman S."/>
            <person name="Magee B.B."/>
            <person name="Newport G."/>
            <person name="Thorstenson Y.R."/>
            <person name="Agabian N."/>
            <person name="Magee P.T."/>
            <person name="Davis R.W."/>
            <person name="Scherer S."/>
        </authorList>
    </citation>
    <scope>NUCLEOTIDE SEQUENCE [LARGE SCALE GENOMIC DNA]</scope>
    <source>
        <strain evidence="3">SC5314 / ATCC MYA-2876</strain>
    </source>
</reference>